<feature type="region of interest" description="Disordered" evidence="1">
    <location>
        <begin position="28"/>
        <end position="56"/>
    </location>
</feature>
<dbReference type="AlphaFoldDB" id="K8X8R7"/>
<accession>K8X8R7</accession>
<evidence type="ECO:0000313" key="2">
    <source>
        <dbReference type="EMBL" id="EKT77924.1"/>
    </source>
</evidence>
<organism evidence="2 3">
    <name type="scientific">Rhodococcus opacus M213</name>
    <dbReference type="NCBI Taxonomy" id="1129896"/>
    <lineage>
        <taxon>Bacteria</taxon>
        <taxon>Bacillati</taxon>
        <taxon>Actinomycetota</taxon>
        <taxon>Actinomycetes</taxon>
        <taxon>Mycobacteriales</taxon>
        <taxon>Nocardiaceae</taxon>
        <taxon>Rhodococcus</taxon>
    </lineage>
</organism>
<comment type="caution">
    <text evidence="2">The sequence shown here is derived from an EMBL/GenBank/DDBJ whole genome shotgun (WGS) entry which is preliminary data.</text>
</comment>
<proteinExistence type="predicted"/>
<reference evidence="2 3" key="1">
    <citation type="journal article" date="2013" name="Genome Announc.">
        <title>Draft Genome Sequence of Rhodococcus opacus Strain M213 Shows a Diverse Catabolic Potential.</title>
        <authorList>
            <person name="Pathak A."/>
            <person name="Green S.J."/>
            <person name="Ogram A."/>
            <person name="Chauhan A."/>
        </authorList>
    </citation>
    <scope>NUCLEOTIDE SEQUENCE [LARGE SCALE GENOMIC DNA]</scope>
    <source>
        <strain evidence="2 3">M213</strain>
    </source>
</reference>
<evidence type="ECO:0000256" key="1">
    <source>
        <dbReference type="SAM" id="MobiDB-lite"/>
    </source>
</evidence>
<feature type="compositionally biased region" description="Low complexity" evidence="1">
    <location>
        <begin position="28"/>
        <end position="39"/>
    </location>
</feature>
<sequence length="86" mass="9265">MAPSPKLMIRSGWMRMVGPPRSFAWAASASSASARPRISTQRTRHGSTDGTSSTTNATFPLSATLRNLRLAAMLYPWMSIVVVAAL</sequence>
<dbReference type="Proteomes" id="UP000005951">
    <property type="component" value="Unassembled WGS sequence"/>
</dbReference>
<name>K8X8R7_RHOOP</name>
<protein>
    <submittedName>
        <fullName evidence="2">Uncharacterized protein</fullName>
    </submittedName>
</protein>
<gene>
    <name evidence="2" type="ORF">WSS_A35142</name>
</gene>
<dbReference type="EMBL" id="AJYC02000131">
    <property type="protein sequence ID" value="EKT77924.1"/>
    <property type="molecule type" value="Genomic_DNA"/>
</dbReference>
<evidence type="ECO:0000313" key="3">
    <source>
        <dbReference type="Proteomes" id="UP000005951"/>
    </source>
</evidence>